<gene>
    <name evidence="1" type="ORF">E2C06_04580</name>
</gene>
<dbReference type="Proteomes" id="UP000295096">
    <property type="component" value="Unassembled WGS sequence"/>
</dbReference>
<dbReference type="SUPFAM" id="SSF54427">
    <property type="entry name" value="NTF2-like"/>
    <property type="match status" value="1"/>
</dbReference>
<dbReference type="OrthoDB" id="9787970at2"/>
<accession>A0A4R5QJL6</accession>
<name>A0A4R5QJL6_9PROT</name>
<comment type="caution">
    <text evidence="1">The sequence shown here is derived from an EMBL/GenBank/DDBJ whole genome shotgun (WGS) entry which is preliminary data.</text>
</comment>
<keyword evidence="2" id="KW-1185">Reference proteome</keyword>
<organism evidence="1 2">
    <name type="scientific">Dankookia rubra</name>
    <dbReference type="NCBI Taxonomy" id="1442381"/>
    <lineage>
        <taxon>Bacteria</taxon>
        <taxon>Pseudomonadati</taxon>
        <taxon>Pseudomonadota</taxon>
        <taxon>Alphaproteobacteria</taxon>
        <taxon>Acetobacterales</taxon>
        <taxon>Roseomonadaceae</taxon>
        <taxon>Dankookia</taxon>
    </lineage>
</organism>
<evidence type="ECO:0000313" key="1">
    <source>
        <dbReference type="EMBL" id="TDH63610.1"/>
    </source>
</evidence>
<reference evidence="1 2" key="1">
    <citation type="journal article" date="2016" name="J. Microbiol.">
        <title>Dankookia rubra gen. nov., sp. nov., an alphaproteobacterium isolated from sediment of a shallow stream.</title>
        <authorList>
            <person name="Kim W.H."/>
            <person name="Kim D.H."/>
            <person name="Kang K."/>
            <person name="Ahn T.Y."/>
        </authorList>
    </citation>
    <scope>NUCLEOTIDE SEQUENCE [LARGE SCALE GENOMIC DNA]</scope>
    <source>
        <strain evidence="1 2">JCM30602</strain>
    </source>
</reference>
<sequence>MAKDRQPLPPFTEASAVLKVRTAEDAWNSCDPARVALASAAGSLWRNRTEIMQGRPAITRFLARTWMRELDYRLIRELWAFGGSRIAARFAYEWHDPAGRWTRCYGTEAWEFDRHGLVRLRHASINDLPITEAERKFHWDRTGPRPPDHPGLSELNL</sequence>
<dbReference type="Pfam" id="PF07080">
    <property type="entry name" value="DUF1348"/>
    <property type="match status" value="1"/>
</dbReference>
<dbReference type="InterPro" id="IPR032710">
    <property type="entry name" value="NTF2-like_dom_sf"/>
</dbReference>
<protein>
    <submittedName>
        <fullName evidence="1">Nuclear transport factor 2 family protein</fullName>
    </submittedName>
</protein>
<dbReference type="RefSeq" id="WP_133287404.1">
    <property type="nucleotide sequence ID" value="NZ_SMSJ01000004.1"/>
</dbReference>
<dbReference type="PANTHER" id="PTHR31757:SF0">
    <property type="entry name" value="SLL0781 PROTEIN"/>
    <property type="match status" value="1"/>
</dbReference>
<dbReference type="PANTHER" id="PTHR31757">
    <property type="entry name" value="SLL0781 PROTEIN"/>
    <property type="match status" value="1"/>
</dbReference>
<dbReference type="AlphaFoldDB" id="A0A4R5QJL6"/>
<evidence type="ECO:0000313" key="2">
    <source>
        <dbReference type="Proteomes" id="UP000295096"/>
    </source>
</evidence>
<dbReference type="Gene3D" id="3.10.450.50">
    <property type="match status" value="1"/>
</dbReference>
<dbReference type="EMBL" id="SMSJ01000004">
    <property type="protein sequence ID" value="TDH63610.1"/>
    <property type="molecule type" value="Genomic_DNA"/>
</dbReference>
<proteinExistence type="predicted"/>
<dbReference type="InterPro" id="IPR009783">
    <property type="entry name" value="DUF1348"/>
</dbReference>